<evidence type="ECO:0000313" key="2">
    <source>
        <dbReference type="Proteomes" id="UP000001542"/>
    </source>
</evidence>
<dbReference type="VEuPathDB" id="TrichDB:TVAG_167030"/>
<dbReference type="InterPro" id="IPR016024">
    <property type="entry name" value="ARM-type_fold"/>
</dbReference>
<evidence type="ECO:0000313" key="1">
    <source>
        <dbReference type="EMBL" id="EAY21328.1"/>
    </source>
</evidence>
<dbReference type="RefSeq" id="XP_001582314.1">
    <property type="nucleotide sequence ID" value="XM_001582264.1"/>
</dbReference>
<reference evidence="1" key="1">
    <citation type="submission" date="2006-10" db="EMBL/GenBank/DDBJ databases">
        <authorList>
            <person name="Amadeo P."/>
            <person name="Zhao Q."/>
            <person name="Wortman J."/>
            <person name="Fraser-Liggett C."/>
            <person name="Carlton J."/>
        </authorList>
    </citation>
    <scope>NUCLEOTIDE SEQUENCE</scope>
    <source>
        <strain evidence="1">G3</strain>
    </source>
</reference>
<name>A2DEB0_TRIV3</name>
<dbReference type="Proteomes" id="UP000001542">
    <property type="component" value="Unassembled WGS sequence"/>
</dbReference>
<sequence>MEPLVTDLQNLLKTGHLQNTNLILGKMLQNIIDLSATTPINNVDLEPLLVLIMTTILKDLSITNANFTGILMSICYKTRENPEFWKVTLPLQDEIAKNTLQAIVILGSFSKRGGTSFIQQLQIPIPILIRSNDTTKYPYICQCFRRILKNTKTALRTLYQDINDFIISCLSSQNIETKIEAVKTLPIILETHQYTYKQLINSIDSFFSLPSRKLRYTLAKTLAKILYYTGIQPYIGPSRTPINDPKKIYKIFFNTILQYAQIDRNIPVLCHSMMIWVRFIPPFELSKKISLFVKFALAIVPFSISIVRSCAFSRTVFKAISSVIGNTYEPLICHYMYEESRKAGFSTIHTMMTLDTLINFRASTKTITKAAKTFYPLLATADRDIIRMILSFFVILGRRESKASQILVDSFLNWIQEEDAKPSEINGFLRGISILVMTSSINDDSMQKIYEICRKWLNENVEPTDERFSSALLLIASSFKRSQSDVPMQLILVAFRALSRLFKSGEKIGENDEKIMSPMKFGSILMKQIILSNSETLPSLYPTIQQIAISIAHNSGVLSAPTLLSLWLSIPKCKPAWHISLPQTMMNATPTILARFFSAEENKYDWGMRQSTDEVDICDYLYQTNLPKHYSSIVTDKMETIYTLLVADVRTPMRDELVNVVLKDYCAWSILSANPLKKTILSQLFSTYQEPDQVLFMLRLTLVGSIVTRPHIVTFIRNDALRVLFSFNPKDTRTIRVLGAAIAAYVNVNQEKFDALMEFIENPKINSQIISAVISELKFPESRRNESIRCMLCLQRLLINDPSPLVLFALLHLIENKQIPDEFLQQTVSIVEQFMYSDAMLVPENINYLAECIHKLLSENDVNRQNLAKVFCRFPVNKTFSMAKGLWLMSKHQRPPLDRKGYGLERPRTFLSSYSKFLTSSPKDLVYLIDLIQQGCSEDTIEHLRYLFLSTKNVNLFLQFLDQIIINGQVPFNFQFEGKICPSNNLIKAMMMICTLICQEKIEDEAVLDLIVSSSMEVLKLKDIVSHNFAIKMLSEFVFCYMKNPKLIYRFYDKFLMVFNSVFESSQKFVRESNFCLTFHLFLVTNNDKYLENATESIVQNLILIQKFDKINFTKISGKLMQNLNKPVKEIAQTFIDFSNSFITDVCKQVKFIYELSEDAKSIIEIYFKLKRDEPLEWPFFLILLREMEVFEVNQAYLELFNFLAAKNKISKDISDFTLAVVYRSNFYKSSLTFSNDIYKTNKIKKTIASFLAVLSSNLTDDKNEDTFSNILSMSLSNGFSQLAICRLLKISNRERIQKIAFTIVSFYLNQICEETFCLFDILFPLLDVNIIDRIISHVIRLRLEIDVKFRILRKLIIFNGGYQLNSMEDLSRLILFFFDKGGLEFLAFSVIENRTVYLGLNLLRLSIADFIFGTKHPKEINHKIIDFLLVATDRIRKIIPSESWEFEICQFCLNSLFAAKGDKELISHLVLLISISDKKLMASLLNGNPNLKEFIEILTPPKS</sequence>
<accession>A2DEB0</accession>
<dbReference type="KEGG" id="tva:5466876"/>
<dbReference type="EMBL" id="DS113191">
    <property type="protein sequence ID" value="EAY21328.1"/>
    <property type="molecule type" value="Genomic_DNA"/>
</dbReference>
<reference evidence="1" key="2">
    <citation type="journal article" date="2007" name="Science">
        <title>Draft genome sequence of the sexually transmitted pathogen Trichomonas vaginalis.</title>
        <authorList>
            <person name="Carlton J.M."/>
            <person name="Hirt R.P."/>
            <person name="Silva J.C."/>
            <person name="Delcher A.L."/>
            <person name="Schatz M."/>
            <person name="Zhao Q."/>
            <person name="Wortman J.R."/>
            <person name="Bidwell S.L."/>
            <person name="Alsmark U.C.M."/>
            <person name="Besteiro S."/>
            <person name="Sicheritz-Ponten T."/>
            <person name="Noel C.J."/>
            <person name="Dacks J.B."/>
            <person name="Foster P.G."/>
            <person name="Simillion C."/>
            <person name="Van de Peer Y."/>
            <person name="Miranda-Saavedra D."/>
            <person name="Barton G.J."/>
            <person name="Westrop G.D."/>
            <person name="Mueller S."/>
            <person name="Dessi D."/>
            <person name="Fiori P.L."/>
            <person name="Ren Q."/>
            <person name="Paulsen I."/>
            <person name="Zhang H."/>
            <person name="Bastida-Corcuera F.D."/>
            <person name="Simoes-Barbosa A."/>
            <person name="Brown M.T."/>
            <person name="Hayes R.D."/>
            <person name="Mukherjee M."/>
            <person name="Okumura C.Y."/>
            <person name="Schneider R."/>
            <person name="Smith A.J."/>
            <person name="Vanacova S."/>
            <person name="Villalvazo M."/>
            <person name="Haas B.J."/>
            <person name="Pertea M."/>
            <person name="Feldblyum T.V."/>
            <person name="Utterback T.R."/>
            <person name="Shu C.L."/>
            <person name="Osoegawa K."/>
            <person name="de Jong P.J."/>
            <person name="Hrdy I."/>
            <person name="Horvathova L."/>
            <person name="Zubacova Z."/>
            <person name="Dolezal P."/>
            <person name="Malik S.B."/>
            <person name="Logsdon J.M. Jr."/>
            <person name="Henze K."/>
            <person name="Gupta A."/>
            <person name="Wang C.C."/>
            <person name="Dunne R.L."/>
            <person name="Upcroft J.A."/>
            <person name="Upcroft P."/>
            <person name="White O."/>
            <person name="Salzberg S.L."/>
            <person name="Tang P."/>
            <person name="Chiu C.-H."/>
            <person name="Lee Y.-S."/>
            <person name="Embley T.M."/>
            <person name="Coombs G.H."/>
            <person name="Mottram J.C."/>
            <person name="Tachezy J."/>
            <person name="Fraser-Liggett C.M."/>
            <person name="Johnson P.J."/>
        </authorList>
    </citation>
    <scope>NUCLEOTIDE SEQUENCE [LARGE SCALE GENOMIC DNA]</scope>
    <source>
        <strain evidence="1">G3</strain>
    </source>
</reference>
<proteinExistence type="predicted"/>
<dbReference type="SUPFAM" id="SSF48371">
    <property type="entry name" value="ARM repeat"/>
    <property type="match status" value="1"/>
</dbReference>
<gene>
    <name evidence="1" type="ORF">TVAG_167030</name>
</gene>
<keyword evidence="2" id="KW-1185">Reference proteome</keyword>
<protein>
    <submittedName>
        <fullName evidence="1">Uncharacterized protein</fullName>
    </submittedName>
</protein>
<dbReference type="VEuPathDB" id="TrichDB:TVAGG3_0175640"/>
<dbReference type="InParanoid" id="A2DEB0"/>
<organism evidence="1 2">
    <name type="scientific">Trichomonas vaginalis (strain ATCC PRA-98 / G3)</name>
    <dbReference type="NCBI Taxonomy" id="412133"/>
    <lineage>
        <taxon>Eukaryota</taxon>
        <taxon>Metamonada</taxon>
        <taxon>Parabasalia</taxon>
        <taxon>Trichomonadida</taxon>
        <taxon>Trichomonadidae</taxon>
        <taxon>Trichomonas</taxon>
    </lineage>
</organism>